<dbReference type="EMBL" id="CP146612">
    <property type="protein sequence ID" value="WWX25203.1"/>
    <property type="molecule type" value="Genomic_DNA"/>
</dbReference>
<evidence type="ECO:0000313" key="1">
    <source>
        <dbReference type="EMBL" id="WWX25203.1"/>
    </source>
</evidence>
<name>A0ABZ2J8V0_9CHLR</name>
<accession>A0ABZ2J8V0</accession>
<sequence length="73" mass="8468">MLVNITCPKCETSGGFSISDAQYIGPYRCWKCRAAMKIHLEQNSLESCELMSEEEFSRFEQEMEIRRRAKGGR</sequence>
<keyword evidence="2" id="KW-1185">Reference proteome</keyword>
<gene>
    <name evidence="1" type="ORF">V8247_08055</name>
</gene>
<proteinExistence type="predicted"/>
<organism evidence="1 2">
    <name type="scientific">Candidatus Dehalogenimonas loeffleri</name>
    <dbReference type="NCBI Taxonomy" id="3127115"/>
    <lineage>
        <taxon>Bacteria</taxon>
        <taxon>Bacillati</taxon>
        <taxon>Chloroflexota</taxon>
        <taxon>Dehalococcoidia</taxon>
        <taxon>Dehalococcoidales</taxon>
        <taxon>Dehalococcoidaceae</taxon>
        <taxon>Dehalogenimonas</taxon>
    </lineage>
</organism>
<reference evidence="1 2" key="1">
    <citation type="submission" date="2024-03" db="EMBL/GenBank/DDBJ databases">
        <title>A Dehalogenimonas Isolated from Estuarine Sediments Dihaloeliminates Chlorinated Alkanes.</title>
        <authorList>
            <person name="Yang Y."/>
            <person name="Wang H."/>
        </authorList>
    </citation>
    <scope>NUCLEOTIDE SEQUENCE [LARGE SCALE GENOMIC DNA]</scope>
    <source>
        <strain evidence="1 2">W</strain>
    </source>
</reference>
<protein>
    <submittedName>
        <fullName evidence="1">Uncharacterized protein</fullName>
    </submittedName>
</protein>
<evidence type="ECO:0000313" key="2">
    <source>
        <dbReference type="Proteomes" id="UP001375370"/>
    </source>
</evidence>
<dbReference type="RefSeq" id="WP_338737343.1">
    <property type="nucleotide sequence ID" value="NZ_CP146612.1"/>
</dbReference>
<dbReference type="Proteomes" id="UP001375370">
    <property type="component" value="Chromosome"/>
</dbReference>